<gene>
    <name evidence="2" type="ORF">IQ241_09880</name>
</gene>
<accession>A0A8J7DBD9</accession>
<evidence type="ECO:0000256" key="1">
    <source>
        <dbReference type="SAM" id="MobiDB-lite"/>
    </source>
</evidence>
<evidence type="ECO:0000313" key="3">
    <source>
        <dbReference type="Proteomes" id="UP000636505"/>
    </source>
</evidence>
<dbReference type="AlphaFoldDB" id="A0A8J7DBD9"/>
<dbReference type="Proteomes" id="UP000636505">
    <property type="component" value="Unassembled WGS sequence"/>
</dbReference>
<evidence type="ECO:0000313" key="2">
    <source>
        <dbReference type="EMBL" id="MBE9077602.1"/>
    </source>
</evidence>
<protein>
    <submittedName>
        <fullName evidence="2">Uncharacterized protein</fullName>
    </submittedName>
</protein>
<name>A0A8J7DBD9_9CYAN</name>
<reference evidence="2" key="1">
    <citation type="submission" date="2020-10" db="EMBL/GenBank/DDBJ databases">
        <authorList>
            <person name="Castelo-Branco R."/>
            <person name="Eusebio N."/>
            <person name="Adriana R."/>
            <person name="Vieira A."/>
            <person name="Brugerolle De Fraissinette N."/>
            <person name="Rezende De Castro R."/>
            <person name="Schneider M.P."/>
            <person name="Vasconcelos V."/>
            <person name="Leao P.N."/>
        </authorList>
    </citation>
    <scope>NUCLEOTIDE SEQUENCE</scope>
    <source>
        <strain evidence="2">LEGE 07310</strain>
    </source>
</reference>
<comment type="caution">
    <text evidence="2">The sequence shown here is derived from an EMBL/GenBank/DDBJ whole genome shotgun (WGS) entry which is preliminary data.</text>
</comment>
<feature type="compositionally biased region" description="Low complexity" evidence="1">
    <location>
        <begin position="35"/>
        <end position="49"/>
    </location>
</feature>
<sequence>MGLFLILTVTACGGSPNAVDANSEPASLDPKTEVSETASADAANGAEGAVATNSAEVTLTLAGDGVRATNAQTGETQDVAFESDIALAQTAVAAALEESAEMGTNAECGAGPMTFATYPNGFTLNAMQDQFVGWSVRDEMGSAELTTAEGIRVGKTLAELEKAYQVEVFESSLGTEFNAEDQLFGLLSSNQPDAVITYLWAGIGCNFR</sequence>
<dbReference type="EMBL" id="JADEXG010000019">
    <property type="protein sequence ID" value="MBE9077602.1"/>
    <property type="molecule type" value="Genomic_DNA"/>
</dbReference>
<organism evidence="2 3">
    <name type="scientific">Vasconcelosia minhoensis LEGE 07310</name>
    <dbReference type="NCBI Taxonomy" id="915328"/>
    <lineage>
        <taxon>Bacteria</taxon>
        <taxon>Bacillati</taxon>
        <taxon>Cyanobacteriota</taxon>
        <taxon>Cyanophyceae</taxon>
        <taxon>Nodosilineales</taxon>
        <taxon>Cymatolegaceae</taxon>
        <taxon>Vasconcelosia</taxon>
        <taxon>Vasconcelosia minhoensis</taxon>
    </lineage>
</organism>
<feature type="region of interest" description="Disordered" evidence="1">
    <location>
        <begin position="16"/>
        <end position="49"/>
    </location>
</feature>
<proteinExistence type="predicted"/>
<keyword evidence="3" id="KW-1185">Reference proteome</keyword>